<sequence length="245" mass="24885">MANGGGSGGGPGRAVLACLGAVLLLVGWVGWWAYHLVRPSPPDVAAVARASGTRALGQSAASLTDRQIGSLKNGLGWAEAGGTAVVDECGADLGRGLGPFSYWGPVTCGRSVTLYLGFDGELRDRLADIDRVVAALGWGGGTPALGGSAPVPVARTYSRLGPALPQTRLTLRVTRAAAGAADVEPMPCRTDAAAGGVVECTAPDRAVYVAKQAVAAAGLARADSHAYLATFTIDAPYYPMPGRER</sequence>
<proteinExistence type="predicted"/>
<name>A0A561UMG3_9ACTN</name>
<keyword evidence="1" id="KW-0812">Transmembrane</keyword>
<comment type="caution">
    <text evidence="2">The sequence shown here is derived from an EMBL/GenBank/DDBJ whole genome shotgun (WGS) entry which is preliminary data.</text>
</comment>
<dbReference type="OrthoDB" id="4157326at2"/>
<protein>
    <submittedName>
        <fullName evidence="2">Uncharacterized protein</fullName>
    </submittedName>
</protein>
<evidence type="ECO:0000313" key="3">
    <source>
        <dbReference type="Proteomes" id="UP000317940"/>
    </source>
</evidence>
<keyword evidence="1" id="KW-1133">Transmembrane helix</keyword>
<reference evidence="2 3" key="1">
    <citation type="submission" date="2019-06" db="EMBL/GenBank/DDBJ databases">
        <title>Sequencing the genomes of 1000 actinobacteria strains.</title>
        <authorList>
            <person name="Klenk H.-P."/>
        </authorList>
    </citation>
    <scope>NUCLEOTIDE SEQUENCE [LARGE SCALE GENOMIC DNA]</scope>
    <source>
        <strain evidence="2 3">DSM 44826</strain>
    </source>
</reference>
<feature type="transmembrane region" description="Helical" evidence="1">
    <location>
        <begin position="12"/>
        <end position="34"/>
    </location>
</feature>
<accession>A0A561UMG3</accession>
<dbReference type="RefSeq" id="WP_145906649.1">
    <property type="nucleotide sequence ID" value="NZ_BAAAMZ010000027.1"/>
</dbReference>
<dbReference type="EMBL" id="VIWT01000001">
    <property type="protein sequence ID" value="TWG00563.1"/>
    <property type="molecule type" value="Genomic_DNA"/>
</dbReference>
<dbReference type="Proteomes" id="UP000317940">
    <property type="component" value="Unassembled WGS sequence"/>
</dbReference>
<organism evidence="2 3">
    <name type="scientific">Kitasatospora viridis</name>
    <dbReference type="NCBI Taxonomy" id="281105"/>
    <lineage>
        <taxon>Bacteria</taxon>
        <taxon>Bacillati</taxon>
        <taxon>Actinomycetota</taxon>
        <taxon>Actinomycetes</taxon>
        <taxon>Kitasatosporales</taxon>
        <taxon>Streptomycetaceae</taxon>
        <taxon>Kitasatospora</taxon>
    </lineage>
</organism>
<evidence type="ECO:0000313" key="2">
    <source>
        <dbReference type="EMBL" id="TWG00563.1"/>
    </source>
</evidence>
<keyword evidence="1" id="KW-0472">Membrane</keyword>
<evidence type="ECO:0000256" key="1">
    <source>
        <dbReference type="SAM" id="Phobius"/>
    </source>
</evidence>
<gene>
    <name evidence="2" type="ORF">FHX73_114443</name>
</gene>
<keyword evidence="3" id="KW-1185">Reference proteome</keyword>
<dbReference type="AlphaFoldDB" id="A0A561UMG3"/>